<dbReference type="SUPFAM" id="SSF52540">
    <property type="entry name" value="P-loop containing nucleoside triphosphate hydrolases"/>
    <property type="match status" value="1"/>
</dbReference>
<keyword evidence="7" id="KW-0469">Meiosis</keyword>
<dbReference type="NCBIfam" id="TIGR02238">
    <property type="entry name" value="recomb_DMC1"/>
    <property type="match status" value="1"/>
</dbReference>
<evidence type="ECO:0000256" key="9">
    <source>
        <dbReference type="RuleBase" id="RU003422"/>
    </source>
</evidence>
<dbReference type="eggNOG" id="KOG1434">
    <property type="taxonomic scope" value="Eukaryota"/>
</dbReference>
<evidence type="ECO:0000313" key="13">
    <source>
        <dbReference type="EMBL" id="ESU42868.1"/>
    </source>
</evidence>
<protein>
    <submittedName>
        <fullName evidence="13">Recombinase, Rad51, DMC1, radA,B group protein</fullName>
    </submittedName>
</protein>
<dbReference type="OrthoDB" id="10251254at2759"/>
<dbReference type="NCBIfam" id="NF003301">
    <property type="entry name" value="PRK04301.1"/>
    <property type="match status" value="1"/>
</dbReference>
<evidence type="ECO:0000256" key="5">
    <source>
        <dbReference type="ARBA" id="ARBA00023125"/>
    </source>
</evidence>
<dbReference type="VEuPathDB" id="GiardiaDB:QR46_2315"/>
<dbReference type="Gene3D" id="3.40.50.300">
    <property type="entry name" value="P-loop containing nucleotide triphosphate hydrolases"/>
    <property type="match status" value="1"/>
</dbReference>
<dbReference type="GO" id="GO:0003690">
    <property type="term" value="F:double-stranded DNA binding"/>
    <property type="evidence" value="ECO:0007669"/>
    <property type="project" value="TreeGrafter"/>
</dbReference>
<feature type="domain" description="RecA family profile 1" evidence="11">
    <location>
        <begin position="166"/>
        <end position="337"/>
    </location>
</feature>
<evidence type="ECO:0000313" key="14">
    <source>
        <dbReference type="Proteomes" id="UP000018040"/>
    </source>
</evidence>
<comment type="caution">
    <text evidence="13">The sequence shown here is derived from an EMBL/GenBank/DDBJ whole genome shotgun (WGS) entry which is preliminary data.</text>
</comment>
<dbReference type="InterPro" id="IPR010995">
    <property type="entry name" value="DNA_repair_Rad51/TF_NusA_a-hlx"/>
</dbReference>
<keyword evidence="3 9" id="KW-0547">Nucleotide-binding</keyword>
<dbReference type="VEuPathDB" id="GiardiaDB:GL50803_0013346"/>
<dbReference type="Pfam" id="PF08423">
    <property type="entry name" value="Rad51"/>
    <property type="match status" value="1"/>
</dbReference>
<evidence type="ECO:0000256" key="10">
    <source>
        <dbReference type="SAM" id="MobiDB-lite"/>
    </source>
</evidence>
<dbReference type="GO" id="GO:0042148">
    <property type="term" value="P:DNA strand invasion"/>
    <property type="evidence" value="ECO:0007669"/>
    <property type="project" value="TreeGrafter"/>
</dbReference>
<dbReference type="PROSITE" id="PS50163">
    <property type="entry name" value="RECA_3"/>
    <property type="match status" value="1"/>
</dbReference>
<dbReference type="FunFam" id="3.40.50.300:FF:000239">
    <property type="entry name" value="Meiotic recombination protein DMC1"/>
    <property type="match status" value="1"/>
</dbReference>
<evidence type="ECO:0000256" key="7">
    <source>
        <dbReference type="ARBA" id="ARBA00023254"/>
    </source>
</evidence>
<keyword evidence="8" id="KW-0131">Cell cycle</keyword>
<name>V6TV72_GIAIN</name>
<proteinExistence type="inferred from homology"/>
<dbReference type="GO" id="GO:0070192">
    <property type="term" value="P:chromosome organization involved in meiotic cell cycle"/>
    <property type="evidence" value="ECO:0007669"/>
    <property type="project" value="TreeGrafter"/>
</dbReference>
<dbReference type="PROSITE" id="PS50162">
    <property type="entry name" value="RECA_2"/>
    <property type="match status" value="1"/>
</dbReference>
<dbReference type="Gene3D" id="1.10.150.20">
    <property type="entry name" value="5' to 3' exonuclease, C-terminal subdomain"/>
    <property type="match status" value="1"/>
</dbReference>
<feature type="compositionally biased region" description="Low complexity" evidence="10">
    <location>
        <begin position="57"/>
        <end position="71"/>
    </location>
</feature>
<gene>
    <name evidence="13" type="ORF">GSB_13346</name>
</gene>
<evidence type="ECO:0000256" key="8">
    <source>
        <dbReference type="ARBA" id="ARBA00023306"/>
    </source>
</evidence>
<dbReference type="InterPro" id="IPR011940">
    <property type="entry name" value="Dmc1"/>
</dbReference>
<dbReference type="GO" id="GO:0140664">
    <property type="term" value="F:ATP-dependent DNA damage sensor activity"/>
    <property type="evidence" value="ECO:0007669"/>
    <property type="project" value="InterPro"/>
</dbReference>
<keyword evidence="6" id="KW-0539">Nucleus</keyword>
<dbReference type="SMART" id="SM00382">
    <property type="entry name" value="AAA"/>
    <property type="match status" value="1"/>
</dbReference>
<evidence type="ECO:0000256" key="3">
    <source>
        <dbReference type="ARBA" id="ARBA00022741"/>
    </source>
</evidence>
<dbReference type="InterPro" id="IPR027417">
    <property type="entry name" value="P-loop_NTPase"/>
</dbReference>
<dbReference type="PANTHER" id="PTHR22942">
    <property type="entry name" value="RECA/RAD51/RADA DNA STRAND-PAIRING FAMILY MEMBER"/>
    <property type="match status" value="1"/>
</dbReference>
<evidence type="ECO:0000259" key="11">
    <source>
        <dbReference type="PROSITE" id="PS50162"/>
    </source>
</evidence>
<dbReference type="Proteomes" id="UP000018040">
    <property type="component" value="Unassembled WGS sequence"/>
</dbReference>
<evidence type="ECO:0000256" key="2">
    <source>
        <dbReference type="ARBA" id="ARBA00008897"/>
    </source>
</evidence>
<dbReference type="InterPro" id="IPR003593">
    <property type="entry name" value="AAA+_ATPase"/>
</dbReference>
<evidence type="ECO:0000256" key="4">
    <source>
        <dbReference type="ARBA" id="ARBA00022840"/>
    </source>
</evidence>
<evidence type="ECO:0000259" key="12">
    <source>
        <dbReference type="PROSITE" id="PS50163"/>
    </source>
</evidence>
<comment type="subcellular location">
    <subcellularLocation>
        <location evidence="1">Nucleus</location>
    </subcellularLocation>
</comment>
<dbReference type="InterPro" id="IPR020587">
    <property type="entry name" value="RecA_monomer-monomer_interface"/>
</dbReference>
<dbReference type="InterPro" id="IPR013632">
    <property type="entry name" value="Rad51_C"/>
</dbReference>
<dbReference type="VEuPathDB" id="GiardiaDB:DHA2_13346"/>
<feature type="region of interest" description="Disordered" evidence="10">
    <location>
        <begin position="41"/>
        <end position="77"/>
    </location>
</feature>
<evidence type="ECO:0000256" key="6">
    <source>
        <dbReference type="ARBA" id="ARBA00023242"/>
    </source>
</evidence>
<dbReference type="GO" id="GO:0003697">
    <property type="term" value="F:single-stranded DNA binding"/>
    <property type="evidence" value="ECO:0007669"/>
    <property type="project" value="TreeGrafter"/>
</dbReference>
<dbReference type="GO" id="GO:0000150">
    <property type="term" value="F:DNA strand exchange activity"/>
    <property type="evidence" value="ECO:0007669"/>
    <property type="project" value="InterPro"/>
</dbReference>
<dbReference type="GO" id="GO:0000794">
    <property type="term" value="C:condensed nuclear chromosome"/>
    <property type="evidence" value="ECO:0007669"/>
    <property type="project" value="TreeGrafter"/>
</dbReference>
<reference evidence="14" key="1">
    <citation type="submission" date="2012-02" db="EMBL/GenBank/DDBJ databases">
        <title>Genome sequencing of Giardia lamblia Genotypes A2 and B isolates (DH and GS) and comparative analysis with the genomes of Genotypes A1 and E (WB and Pig).</title>
        <authorList>
            <person name="Adam R."/>
            <person name="Dahlstrom E."/>
            <person name="Martens C."/>
            <person name="Bruno D."/>
            <person name="Barbian K."/>
            <person name="Porcella S.F."/>
            <person name="Nash T."/>
        </authorList>
    </citation>
    <scope>NUCLEOTIDE SEQUENCE</scope>
    <source>
        <strain evidence="14">GS</strain>
    </source>
</reference>
<dbReference type="GO" id="GO:0006312">
    <property type="term" value="P:mitotic recombination"/>
    <property type="evidence" value="ECO:0007669"/>
    <property type="project" value="TreeGrafter"/>
</dbReference>
<accession>V6TV72</accession>
<keyword evidence="4 9" id="KW-0067">ATP-binding</keyword>
<dbReference type="GO" id="GO:0005524">
    <property type="term" value="F:ATP binding"/>
    <property type="evidence" value="ECO:0007669"/>
    <property type="project" value="UniProtKB-KW"/>
</dbReference>
<dbReference type="InterPro" id="IPR020588">
    <property type="entry name" value="RecA_ATP-bd"/>
</dbReference>
<reference evidence="13 14" key="2">
    <citation type="journal article" date="2013" name="Genome Biol. Evol.">
        <title>Genome sequencing of Giardia lamblia genotypes A2 and B isolates (DH and GS) and comparative analysis with the genomes of genotypes A1 and E (WB and Pig).</title>
        <authorList>
            <person name="Adam R.D."/>
            <person name="Dahlstrom E.W."/>
            <person name="Martens C.A."/>
            <person name="Bruno D.P."/>
            <person name="Barbian K.D."/>
            <person name="Ricklefs S.M."/>
            <person name="Hernandez M.M."/>
            <person name="Narla N.P."/>
            <person name="Patel R.B."/>
            <person name="Porcella S.F."/>
            <person name="Nash T.E."/>
        </authorList>
    </citation>
    <scope>NUCLEOTIDE SEQUENCE [LARGE SCALE GENOMIC DNA]</scope>
    <source>
        <strain evidence="13 14">GS</strain>
    </source>
</reference>
<dbReference type="SUPFAM" id="SSF47794">
    <property type="entry name" value="Rad51 N-terminal domain-like"/>
    <property type="match status" value="1"/>
</dbReference>
<sequence>MHLLASRHRLCTASGSRILASDPRVSPSNFFNLLEQSVDMPPKKAAEISESDATEGTEATDVADTASAATDEATEGDLTVADVTQTKHVISPIDDLTKSGIATMDIKRLKEAGIHTVQSLLMHTKKALGHVKGISEAKVEKILSVANEMCGNTFITGSEALKKRAQVKRLSTGCTDFNTLLGGGVETMSITEVFGEFRTGKTQLCHTLAVTAQLPVSKGGGGGKTVYIDTEGTFRPEKVAPIAERFGLNPKKALDNIIVARVYTHEQQIECITALPKLMIESQFALVIIDSITALFRVDFTGRGELADRQQKLGQHLAGLAKLADEFNLAIFVTNQVMAQVDGAAMFTADPKKPIGGHILAHASTTRLYLRKGRGDTRVAKIYDSPSLAEGEASYSIAAEGIIDAAE</sequence>
<organism evidence="13 14">
    <name type="scientific">Giardia intestinalis</name>
    <name type="common">Giardia lamblia</name>
    <dbReference type="NCBI Taxonomy" id="5741"/>
    <lineage>
        <taxon>Eukaryota</taxon>
        <taxon>Metamonada</taxon>
        <taxon>Diplomonadida</taxon>
        <taxon>Hexamitidae</taxon>
        <taxon>Giardiinae</taxon>
        <taxon>Giardia</taxon>
    </lineage>
</organism>
<dbReference type="GO" id="GO:0007131">
    <property type="term" value="P:reciprocal meiotic recombination"/>
    <property type="evidence" value="ECO:0007669"/>
    <property type="project" value="InterPro"/>
</dbReference>
<dbReference type="CDD" id="cd19514">
    <property type="entry name" value="DMC1"/>
    <property type="match status" value="1"/>
</dbReference>
<dbReference type="VEuPathDB" id="GiardiaDB:GL50581_4070"/>
<dbReference type="AlphaFoldDB" id="V6TV72"/>
<feature type="domain" description="RecA family profile 2" evidence="12">
    <location>
        <begin position="344"/>
        <end position="407"/>
    </location>
</feature>
<dbReference type="PANTHER" id="PTHR22942:SF30">
    <property type="entry name" value="MEIOTIC RECOMBINATION PROTEIN DMC1_LIM15 HOMOLOG"/>
    <property type="match status" value="1"/>
</dbReference>
<dbReference type="GO" id="GO:0000730">
    <property type="term" value="P:DNA recombinase assembly"/>
    <property type="evidence" value="ECO:0007669"/>
    <property type="project" value="TreeGrafter"/>
</dbReference>
<comment type="similarity">
    <text evidence="2">Belongs to the RecA family. DMC1 subfamily.</text>
</comment>
<keyword evidence="5" id="KW-0238">DNA-binding</keyword>
<evidence type="ECO:0000256" key="1">
    <source>
        <dbReference type="ARBA" id="ARBA00004123"/>
    </source>
</evidence>
<dbReference type="EMBL" id="AHHH01000067">
    <property type="protein sequence ID" value="ESU42868.1"/>
    <property type="molecule type" value="Genomic_DNA"/>
</dbReference>